<accession>A0A1M6MDT9</accession>
<dbReference type="Proteomes" id="UP000184016">
    <property type="component" value="Unassembled WGS sequence"/>
</dbReference>
<evidence type="ECO:0000313" key="1">
    <source>
        <dbReference type="EMBL" id="SHJ81483.1"/>
    </source>
</evidence>
<evidence type="ECO:0000313" key="2">
    <source>
        <dbReference type="Proteomes" id="UP000184016"/>
    </source>
</evidence>
<protein>
    <submittedName>
        <fullName evidence="1">Uncharacterized protein</fullName>
    </submittedName>
</protein>
<dbReference type="EMBL" id="FRAF01000004">
    <property type="protein sequence ID" value="SHJ81483.1"/>
    <property type="molecule type" value="Genomic_DNA"/>
</dbReference>
<proteinExistence type="predicted"/>
<dbReference type="RefSeq" id="WP_072873107.1">
    <property type="nucleotide sequence ID" value="NZ_FRAF01000004.1"/>
</dbReference>
<keyword evidence="2" id="KW-1185">Reference proteome</keyword>
<name>A0A1M6MDT9_9BACL</name>
<organism evidence="1 2">
    <name type="scientific">Alicyclobacillus tolerans</name>
    <dbReference type="NCBI Taxonomy" id="90970"/>
    <lineage>
        <taxon>Bacteria</taxon>
        <taxon>Bacillati</taxon>
        <taxon>Bacillota</taxon>
        <taxon>Bacilli</taxon>
        <taxon>Bacillales</taxon>
        <taxon>Alicyclobacillaceae</taxon>
        <taxon>Alicyclobacillus</taxon>
    </lineage>
</organism>
<dbReference type="STRING" id="1830138.SAMN05443507_10419"/>
<sequence>MIWMVRLVNMTTAPFYIHMRSAVFKTIQPCLEEVRQYFKFQLSYFQGRGHRLIMAWTRSKRICPIHWPIGEKVVDVYAVEKEA</sequence>
<dbReference type="AlphaFoldDB" id="A0A1M6MDT9"/>
<reference evidence="2" key="1">
    <citation type="submission" date="2016-11" db="EMBL/GenBank/DDBJ databases">
        <authorList>
            <person name="Varghese N."/>
            <person name="Submissions S."/>
        </authorList>
    </citation>
    <scope>NUCLEOTIDE SEQUENCE [LARGE SCALE GENOMIC DNA]</scope>
    <source>
        <strain evidence="2">USBA-503</strain>
    </source>
</reference>
<gene>
    <name evidence="1" type="ORF">SAMN05443507_10419</name>
</gene>